<feature type="chain" id="PRO_5001587179" evidence="4">
    <location>
        <begin position="21"/>
        <end position="345"/>
    </location>
</feature>
<evidence type="ECO:0000313" key="6">
    <source>
        <dbReference type="Proteomes" id="UP000029665"/>
    </source>
</evidence>
<dbReference type="HOGENOM" id="CLU_804455_0_0_1"/>
<reference evidence="5" key="1">
    <citation type="submission" date="2014-01" db="EMBL/GenBank/DDBJ databases">
        <title>The genome of the white-rot fungus Pycnoporus cinnabarinus: a basidiomycete model with a versatile arsenal for lignocellulosic biomass breakdown.</title>
        <authorList>
            <person name="Levasseur A."/>
            <person name="Lomascolo A."/>
            <person name="Ruiz-Duenas F.J."/>
            <person name="Uzan E."/>
            <person name="Piumi F."/>
            <person name="Kues U."/>
            <person name="Ram A.F.J."/>
            <person name="Murat C."/>
            <person name="Haon M."/>
            <person name="Benoit I."/>
            <person name="Arfi Y."/>
            <person name="Chevret D."/>
            <person name="Drula E."/>
            <person name="Kwon M.J."/>
            <person name="Gouret P."/>
            <person name="Lesage-Meessen L."/>
            <person name="Lombard V."/>
            <person name="Mariette J."/>
            <person name="Noirot C."/>
            <person name="Park J."/>
            <person name="Patyshakuliyeva A."/>
            <person name="Wieneger R.A.B."/>
            <person name="Wosten H.A.B."/>
            <person name="Martin F."/>
            <person name="Coutinho P.M."/>
            <person name="de Vries R."/>
            <person name="Martinez A.T."/>
            <person name="Klopp C."/>
            <person name="Pontarotti P."/>
            <person name="Henrissat B."/>
            <person name="Record E."/>
        </authorList>
    </citation>
    <scope>NUCLEOTIDE SEQUENCE [LARGE SCALE GENOMIC DNA]</scope>
    <source>
        <strain evidence="5">BRFM137</strain>
    </source>
</reference>
<keyword evidence="3" id="KW-0472">Membrane</keyword>
<dbReference type="OMA" id="LCEHELD"/>
<dbReference type="Proteomes" id="UP000029665">
    <property type="component" value="Unassembled WGS sequence"/>
</dbReference>
<evidence type="ECO:0000313" key="5">
    <source>
        <dbReference type="EMBL" id="CDO74420.1"/>
    </source>
</evidence>
<keyword evidence="3" id="KW-0812">Transmembrane</keyword>
<organism evidence="5 6">
    <name type="scientific">Pycnoporus cinnabarinus</name>
    <name type="common">Cinnabar-red polypore</name>
    <name type="synonym">Trametes cinnabarina</name>
    <dbReference type="NCBI Taxonomy" id="5643"/>
    <lineage>
        <taxon>Eukaryota</taxon>
        <taxon>Fungi</taxon>
        <taxon>Dikarya</taxon>
        <taxon>Basidiomycota</taxon>
        <taxon>Agaricomycotina</taxon>
        <taxon>Agaricomycetes</taxon>
        <taxon>Polyporales</taxon>
        <taxon>Polyporaceae</taxon>
        <taxon>Trametes</taxon>
    </lineage>
</organism>
<keyword evidence="4" id="KW-0732">Signal</keyword>
<keyword evidence="1" id="KW-0175">Coiled coil</keyword>
<accession>A0A060SJ54</accession>
<gene>
    <name evidence="5" type="ORF">BN946_scf184867.g18</name>
</gene>
<dbReference type="EMBL" id="CCBP010000169">
    <property type="protein sequence ID" value="CDO74420.1"/>
    <property type="molecule type" value="Genomic_DNA"/>
</dbReference>
<dbReference type="OrthoDB" id="2758521at2759"/>
<feature type="transmembrane region" description="Helical" evidence="3">
    <location>
        <begin position="107"/>
        <end position="128"/>
    </location>
</feature>
<dbReference type="STRING" id="5643.A0A060SJ54"/>
<comment type="caution">
    <text evidence="5">The sequence shown here is derived from an EMBL/GenBank/DDBJ whole genome shotgun (WGS) entry which is preliminary data.</text>
</comment>
<feature type="compositionally biased region" description="Basic and acidic residues" evidence="2">
    <location>
        <begin position="136"/>
        <end position="151"/>
    </location>
</feature>
<keyword evidence="3" id="KW-1133">Transmembrane helix</keyword>
<protein>
    <submittedName>
        <fullName evidence="5">Uncharacterized protein</fullName>
    </submittedName>
</protein>
<evidence type="ECO:0000256" key="1">
    <source>
        <dbReference type="SAM" id="Coils"/>
    </source>
</evidence>
<evidence type="ECO:0000256" key="2">
    <source>
        <dbReference type="SAM" id="MobiDB-lite"/>
    </source>
</evidence>
<evidence type="ECO:0000256" key="4">
    <source>
        <dbReference type="SAM" id="SignalP"/>
    </source>
</evidence>
<sequence length="345" mass="37476">MAVIRSLILTSAVLPYSAIAIDLCEHELDSPARDFNVAPEEPSWSTTPLPTIAPLTSTTAVVDTYTETFLTSVNLQNNPTSAAQSRSTSSSLSMTTSSGTGAFSSGFAGGIVGGLVTTLLVFAASFMLRWWQDRSGRGHGLRSRDHFREQAEGTSADVEHAQFASSEPVFIHAMRDTDSRSSLLRLSTGHSSVSGDSIHTRSYPDLTTLRSGFSDAITPPMFPSSVRSSAAPSEIVFAHPPLSSSPPSHSVDVPDPALSVTGTEWSTRHDGLAQQIRTLEARIQELHYPEKLEEARSPNQEKRERTRALKNQIAELSAKIERERRLILEAAPRRGRRGKPLTVVN</sequence>
<proteinExistence type="predicted"/>
<keyword evidence="6" id="KW-1185">Reference proteome</keyword>
<feature type="signal peptide" evidence="4">
    <location>
        <begin position="1"/>
        <end position="20"/>
    </location>
</feature>
<feature type="region of interest" description="Disordered" evidence="2">
    <location>
        <begin position="136"/>
        <end position="159"/>
    </location>
</feature>
<dbReference type="AlphaFoldDB" id="A0A060SJ54"/>
<evidence type="ECO:0000256" key="3">
    <source>
        <dbReference type="SAM" id="Phobius"/>
    </source>
</evidence>
<feature type="coiled-coil region" evidence="1">
    <location>
        <begin position="299"/>
        <end position="326"/>
    </location>
</feature>
<name>A0A060SJ54_PYCCI</name>